<comment type="caution">
    <text evidence="1">The sequence shown here is derived from an EMBL/GenBank/DDBJ whole genome shotgun (WGS) entry which is preliminary data.</text>
</comment>
<organism evidence="1">
    <name type="scientific">Salmonella bongori</name>
    <dbReference type="NCBI Taxonomy" id="54736"/>
    <lineage>
        <taxon>Bacteria</taxon>
        <taxon>Pseudomonadati</taxon>
        <taxon>Pseudomonadota</taxon>
        <taxon>Gammaproteobacteria</taxon>
        <taxon>Enterobacterales</taxon>
        <taxon>Enterobacteriaceae</taxon>
        <taxon>Salmonella</taxon>
    </lineage>
</organism>
<gene>
    <name evidence="1" type="ORF">GRG92_004533</name>
</gene>
<evidence type="ECO:0000313" key="1">
    <source>
        <dbReference type="EMBL" id="EDP8664743.1"/>
    </source>
</evidence>
<sequence>MFWLGALTWAGIRVGGPIAGVPGNAVGDVRSAGEHIGKMIANKTRIP</sequence>
<accession>A0A698WBE0</accession>
<name>A0A698WBE0_SALBN</name>
<proteinExistence type="predicted"/>
<dbReference type="EMBL" id="AANPCH010000042">
    <property type="protein sequence ID" value="EDP8664743.1"/>
    <property type="molecule type" value="Genomic_DNA"/>
</dbReference>
<dbReference type="AlphaFoldDB" id="A0A698WBE0"/>
<protein>
    <submittedName>
        <fullName evidence="1">Uncharacterized protein</fullName>
    </submittedName>
</protein>
<reference evidence="1" key="1">
    <citation type="submission" date="2019-12" db="EMBL/GenBank/DDBJ databases">
        <authorList>
            <person name="Ashton P.M."/>
            <person name="Dallman T."/>
            <person name="Nair S."/>
            <person name="De Pinna E."/>
            <person name="Peters T."/>
            <person name="Grant K."/>
        </authorList>
    </citation>
    <scope>NUCLEOTIDE SEQUENCE</scope>
    <source>
        <strain evidence="1">854886</strain>
    </source>
</reference>